<organism evidence="6 7">
    <name type="scientific">Blyttiomyces helicus</name>
    <dbReference type="NCBI Taxonomy" id="388810"/>
    <lineage>
        <taxon>Eukaryota</taxon>
        <taxon>Fungi</taxon>
        <taxon>Fungi incertae sedis</taxon>
        <taxon>Chytridiomycota</taxon>
        <taxon>Chytridiomycota incertae sedis</taxon>
        <taxon>Chytridiomycetes</taxon>
        <taxon>Chytridiomycetes incertae sedis</taxon>
        <taxon>Blyttiomyces</taxon>
    </lineage>
</organism>
<comment type="subcellular location">
    <subcellularLocation>
        <location evidence="1">Nucleus</location>
    </subcellularLocation>
</comment>
<dbReference type="GO" id="GO:0006405">
    <property type="term" value="P:RNA export from nucleus"/>
    <property type="evidence" value="ECO:0007669"/>
    <property type="project" value="TreeGrafter"/>
</dbReference>
<proteinExistence type="predicted"/>
<dbReference type="GO" id="GO:0044611">
    <property type="term" value="C:nuclear pore inner ring"/>
    <property type="evidence" value="ECO:0007669"/>
    <property type="project" value="TreeGrafter"/>
</dbReference>
<feature type="non-terminal residue" evidence="6">
    <location>
        <position position="501"/>
    </location>
</feature>
<feature type="domain" description="Nucleoporin Nup133/Nup155-like N-terminal" evidence="5">
    <location>
        <begin position="215"/>
        <end position="462"/>
    </location>
</feature>
<dbReference type="GO" id="GO:0006606">
    <property type="term" value="P:protein import into nucleus"/>
    <property type="evidence" value="ECO:0007669"/>
    <property type="project" value="TreeGrafter"/>
</dbReference>
<dbReference type="Pfam" id="PF08801">
    <property type="entry name" value="Nucleoporin_N"/>
    <property type="match status" value="2"/>
</dbReference>
<dbReference type="GO" id="GO:0017056">
    <property type="term" value="F:structural constituent of nuclear pore"/>
    <property type="evidence" value="ECO:0007669"/>
    <property type="project" value="InterPro"/>
</dbReference>
<dbReference type="EMBL" id="ML000791">
    <property type="protein sequence ID" value="RKO83828.1"/>
    <property type="molecule type" value="Genomic_DNA"/>
</dbReference>
<evidence type="ECO:0000256" key="3">
    <source>
        <dbReference type="ARBA" id="ARBA00023242"/>
    </source>
</evidence>
<sequence length="501" mass="55252">WPDLSELLKRPSNDSGKDRVDRPEPSIDLLKVQSFTPIPEFILKQMETIQIKSFMGTFPEINRVWMTVDSRLFLWNYDAGPAAPSSHAIDMYDDQEQIIVSVGLVKPVKDVFLAEIEYLLVVATPIEIILLGLTFNDTGTASRGQLTIYKTDLTIASDNVCMNTIVGTEDGRIFMNGDNGDVYELHYQVSALSDERSTFERPLARHSAAAKSRKAEETWFTRKIQKVNHSGGVLRLMAPDALKNVSFIKGGTVVNSYFSLVTHFLAFRIGAAVTDAKIIVMDKIRRRLYVITQNTIEVVDVSDGKFKVVTSVPQLLETAHAIAEGSLYDRDFGILAAYPVLPSESKIIQLVAVTTTGHRLYFSDSRAQESSGALTLQLLYVRAPPPRTLSPISYGFASDKFYKSLYAEGLLFLATSHATDKARILSIGANVGAVAKSAGKLWVEQISQAEIEGKIYDISESTPAAPKIFDGRSVDGPGEILNELATQFERPARSFGILTNA</sequence>
<evidence type="ECO:0000256" key="4">
    <source>
        <dbReference type="SAM" id="MobiDB-lite"/>
    </source>
</evidence>
<feature type="region of interest" description="Disordered" evidence="4">
    <location>
        <begin position="1"/>
        <end position="22"/>
    </location>
</feature>
<evidence type="ECO:0000259" key="5">
    <source>
        <dbReference type="Pfam" id="PF08801"/>
    </source>
</evidence>
<reference evidence="7" key="1">
    <citation type="journal article" date="2018" name="Nat. Microbiol.">
        <title>Leveraging single-cell genomics to expand the fungal tree of life.</title>
        <authorList>
            <person name="Ahrendt S.R."/>
            <person name="Quandt C.A."/>
            <person name="Ciobanu D."/>
            <person name="Clum A."/>
            <person name="Salamov A."/>
            <person name="Andreopoulos B."/>
            <person name="Cheng J.F."/>
            <person name="Woyke T."/>
            <person name="Pelin A."/>
            <person name="Henrissat B."/>
            <person name="Reynolds N.K."/>
            <person name="Benny G.L."/>
            <person name="Smith M.E."/>
            <person name="James T.Y."/>
            <person name="Grigoriev I.V."/>
        </authorList>
    </citation>
    <scope>NUCLEOTIDE SEQUENCE [LARGE SCALE GENOMIC DNA]</scope>
</reference>
<dbReference type="PANTHER" id="PTHR10350:SF6">
    <property type="entry name" value="NUCLEAR PORE COMPLEX PROTEIN NUP155"/>
    <property type="match status" value="1"/>
</dbReference>
<protein>
    <submittedName>
        <fullName evidence="6">Nucleoporin, Nup133/Nup155-like protein</fullName>
    </submittedName>
</protein>
<keyword evidence="2" id="KW-0813">Transport</keyword>
<dbReference type="GO" id="GO:0000972">
    <property type="term" value="P:transcription-dependent tethering of RNA polymerase II gene DNA at nuclear periphery"/>
    <property type="evidence" value="ECO:0007669"/>
    <property type="project" value="TreeGrafter"/>
</dbReference>
<gene>
    <name evidence="6" type="ORF">BDK51DRAFT_31247</name>
</gene>
<feature type="non-terminal residue" evidence="6">
    <location>
        <position position="1"/>
    </location>
</feature>
<accession>A0A4P9VZL9</accession>
<dbReference type="AlphaFoldDB" id="A0A4P9VZL9"/>
<keyword evidence="7" id="KW-1185">Reference proteome</keyword>
<dbReference type="InterPro" id="IPR014908">
    <property type="entry name" value="Nucleoporin_Nup133/Nup155_N"/>
</dbReference>
<dbReference type="InterPro" id="IPR004870">
    <property type="entry name" value="Nucleoporin_Nup155"/>
</dbReference>
<keyword evidence="3" id="KW-0539">Nucleus</keyword>
<evidence type="ECO:0000313" key="7">
    <source>
        <dbReference type="Proteomes" id="UP000269721"/>
    </source>
</evidence>
<dbReference type="PANTHER" id="PTHR10350">
    <property type="entry name" value="NUCLEAR PORE COMPLEX PROTEIN NUP155"/>
    <property type="match status" value="1"/>
</dbReference>
<dbReference type="Proteomes" id="UP000269721">
    <property type="component" value="Unassembled WGS sequence"/>
</dbReference>
<evidence type="ECO:0000256" key="2">
    <source>
        <dbReference type="ARBA" id="ARBA00022448"/>
    </source>
</evidence>
<evidence type="ECO:0000313" key="6">
    <source>
        <dbReference type="EMBL" id="RKO83828.1"/>
    </source>
</evidence>
<evidence type="ECO:0000256" key="1">
    <source>
        <dbReference type="ARBA" id="ARBA00004123"/>
    </source>
</evidence>
<feature type="domain" description="Nucleoporin Nup133/Nup155-like N-terminal" evidence="5">
    <location>
        <begin position="28"/>
        <end position="189"/>
    </location>
</feature>
<dbReference type="OrthoDB" id="338970at2759"/>
<dbReference type="GO" id="GO:0036228">
    <property type="term" value="P:protein localization to nuclear inner membrane"/>
    <property type="evidence" value="ECO:0007669"/>
    <property type="project" value="TreeGrafter"/>
</dbReference>
<name>A0A4P9VZL9_9FUNG</name>